<proteinExistence type="predicted"/>
<dbReference type="InterPro" id="IPR056648">
    <property type="entry name" value="DUF7746"/>
</dbReference>
<reference evidence="2 3" key="1">
    <citation type="submission" date="2020-09" db="EMBL/GenBank/DDBJ databases">
        <title>De no assembly of potato wild relative species, Solanum commersonii.</title>
        <authorList>
            <person name="Cho K."/>
        </authorList>
    </citation>
    <scope>NUCLEOTIDE SEQUENCE [LARGE SCALE GENOMIC DNA]</scope>
    <source>
        <strain evidence="2">LZ3.2</strain>
        <tissue evidence="2">Leaf</tissue>
    </source>
</reference>
<accession>A0A9J5WUY6</accession>
<dbReference type="OrthoDB" id="1735266at2759"/>
<dbReference type="PANTHER" id="PTHR33054">
    <property type="entry name" value="CCHC-TYPE DOMAIN-CONTAINING PROTEIN"/>
    <property type="match status" value="1"/>
</dbReference>
<dbReference type="Pfam" id="PF01107">
    <property type="entry name" value="MP"/>
    <property type="match status" value="1"/>
</dbReference>
<evidence type="ECO:0000259" key="1">
    <source>
        <dbReference type="Pfam" id="PF24925"/>
    </source>
</evidence>
<dbReference type="Proteomes" id="UP000824120">
    <property type="component" value="Chromosome 10"/>
</dbReference>
<evidence type="ECO:0000313" key="2">
    <source>
        <dbReference type="EMBL" id="KAG5579602.1"/>
    </source>
</evidence>
<dbReference type="EMBL" id="JACXVP010000010">
    <property type="protein sequence ID" value="KAG5579602.1"/>
    <property type="molecule type" value="Genomic_DNA"/>
</dbReference>
<organism evidence="2 3">
    <name type="scientific">Solanum commersonii</name>
    <name type="common">Commerson's wild potato</name>
    <name type="synonym">Commerson's nightshade</name>
    <dbReference type="NCBI Taxonomy" id="4109"/>
    <lineage>
        <taxon>Eukaryota</taxon>
        <taxon>Viridiplantae</taxon>
        <taxon>Streptophyta</taxon>
        <taxon>Embryophyta</taxon>
        <taxon>Tracheophyta</taxon>
        <taxon>Spermatophyta</taxon>
        <taxon>Magnoliopsida</taxon>
        <taxon>eudicotyledons</taxon>
        <taxon>Gunneridae</taxon>
        <taxon>Pentapetalae</taxon>
        <taxon>asterids</taxon>
        <taxon>lamiids</taxon>
        <taxon>Solanales</taxon>
        <taxon>Solanaceae</taxon>
        <taxon>Solanoideae</taxon>
        <taxon>Solaneae</taxon>
        <taxon>Solanum</taxon>
    </lineage>
</organism>
<evidence type="ECO:0000313" key="3">
    <source>
        <dbReference type="Proteomes" id="UP000824120"/>
    </source>
</evidence>
<sequence>MDLGETSTKSMRLEEVDNIRLLNERDINLYKTQYSYLHIGMVQIAFKPLTLKGLPKTFLATLCDARNLNFRQSLMGLIESMPNLQLSLTDANILDALTLNVKTYGYNYAPGSKLISLSYRIYFKLLSTLNPRCTLYDISNQTIFVETNFARSKITIKRPIKWEEIDFPISWTLNSVISPNQLTDAVTNSDFSNISQNPNGRICIQFTDNSYAPHRQSLSNNKLLSSVNHSFSKKSLSSRRLMPAIHHISPVEPIYGPARDPATSLHTIVSDGNSIVEKVKIDPRTNIVQVNDDVSDKDIPSHISSLDKKLDDLTILIKDIKADIAKTNFASTSERKPEAIYTHVQRPPEIQDFKFDFADKMDATGDFKNQVSLEFNKLRGGGSKIYEWNLDGLTDRQLTILVHRMLMYATICWWDNYISTKEEAFVINVVSTDEGVDNLGMVLVRNKEDVVYTLVLTILEHFNGRFTNQHETVHTFLNGLRCQTLGQFRWYKDTFPSKVMELPENKFEHWKTNFVDGLPPLFAERVRKALRGSHGEIPYKDYTYEKLIGTCTQEAAIRINITSPLKPKVRTEKGDPDEGLRKSAKLGKVLANLIDLPKIDQEEIFLKLNATSVDTLVISLQTARSDDDYESGSDSDIELLDLSDNDNNGDNPYTTCQEVDDHLIKRNTLPEKDSSFDDLKFEVENLKREIKSLKQNQLICDHRITQIETHNSTDRFSKNKGILEKKNYFEKEPVNLDPKQDMFLGIIQIVTAHKCDADVSYIQKGLVPTEYFQKTTHLVKSASGHTLDIKYKLPNAKICQNKVCIPHFFFLVKNQLYPPIILGTPFINAIYPFTSIDSKGFSATYKDNEITYSFITDPVTMDINALINMKHNHMDSLQMELFNMNILDSPSNMSYGVIVNNSCLRNLIIVIDSFTNGIQKLLTN</sequence>
<dbReference type="Pfam" id="PF24925">
    <property type="entry name" value="DUF7746"/>
    <property type="match status" value="1"/>
</dbReference>
<dbReference type="InterPro" id="IPR028919">
    <property type="entry name" value="Viral_movement"/>
</dbReference>
<gene>
    <name evidence="2" type="ORF">H5410_050229</name>
</gene>
<protein>
    <recommendedName>
        <fullName evidence="1">DUF7746 domain-containing protein</fullName>
    </recommendedName>
</protein>
<feature type="domain" description="DUF7746" evidence="1">
    <location>
        <begin position="382"/>
        <end position="412"/>
    </location>
</feature>
<dbReference type="AlphaFoldDB" id="A0A9J5WUY6"/>
<dbReference type="PANTHER" id="PTHR33054:SF12">
    <property type="entry name" value="ZINC KNUCKLE FAMILY PROTEIN"/>
    <property type="match status" value="1"/>
</dbReference>
<name>A0A9J5WUY6_SOLCO</name>
<comment type="caution">
    <text evidence="2">The sequence shown here is derived from an EMBL/GenBank/DDBJ whole genome shotgun (WGS) entry which is preliminary data.</text>
</comment>
<keyword evidence="3" id="KW-1185">Reference proteome</keyword>